<dbReference type="Gene3D" id="3.10.450.710">
    <property type="entry name" value="Tgt2/MlaC"/>
    <property type="match status" value="1"/>
</dbReference>
<dbReference type="EMBL" id="CP000934">
    <property type="protein sequence ID" value="ACE85041.1"/>
    <property type="molecule type" value="Genomic_DNA"/>
</dbReference>
<feature type="chain" id="PRO_5002793690" evidence="1">
    <location>
        <begin position="28"/>
        <end position="211"/>
    </location>
</feature>
<dbReference type="PANTHER" id="PTHR36573:SF1">
    <property type="entry name" value="INTERMEMBRANE PHOSPHOLIPID TRANSPORT SYSTEM BINDING PROTEIN MLAC"/>
    <property type="match status" value="1"/>
</dbReference>
<dbReference type="InterPro" id="IPR042245">
    <property type="entry name" value="Tgt2/MlaC_sf"/>
</dbReference>
<dbReference type="KEGG" id="cja:CJA_2798"/>
<gene>
    <name evidence="2" type="ordered locus">CJA_2798</name>
</gene>
<protein>
    <submittedName>
        <fullName evidence="2">Toluene tolerance, Ttg2 superfamily</fullName>
    </submittedName>
</protein>
<evidence type="ECO:0000313" key="2">
    <source>
        <dbReference type="EMBL" id="ACE85041.1"/>
    </source>
</evidence>
<evidence type="ECO:0000256" key="1">
    <source>
        <dbReference type="SAM" id="SignalP"/>
    </source>
</evidence>
<keyword evidence="3" id="KW-1185">Reference proteome</keyword>
<keyword evidence="1" id="KW-0732">Signal</keyword>
<dbReference type="PIRSF" id="PIRSF004649">
    <property type="entry name" value="MlaC"/>
    <property type="match status" value="1"/>
</dbReference>
<dbReference type="AlphaFoldDB" id="B3PBY7"/>
<evidence type="ECO:0000313" key="3">
    <source>
        <dbReference type="Proteomes" id="UP000001036"/>
    </source>
</evidence>
<name>B3PBY7_CELJU</name>
<dbReference type="Pfam" id="PF05494">
    <property type="entry name" value="MlaC"/>
    <property type="match status" value="1"/>
</dbReference>
<organism evidence="2 3">
    <name type="scientific">Cellvibrio japonicus (strain Ueda107)</name>
    <name type="common">Pseudomonas fluorescens subsp. cellulosa</name>
    <dbReference type="NCBI Taxonomy" id="498211"/>
    <lineage>
        <taxon>Bacteria</taxon>
        <taxon>Pseudomonadati</taxon>
        <taxon>Pseudomonadota</taxon>
        <taxon>Gammaproteobacteria</taxon>
        <taxon>Cellvibrionales</taxon>
        <taxon>Cellvibrionaceae</taxon>
        <taxon>Cellvibrio</taxon>
    </lineage>
</organism>
<dbReference type="Proteomes" id="UP000001036">
    <property type="component" value="Chromosome"/>
</dbReference>
<dbReference type="STRING" id="498211.CJA_2798"/>
<sequence>MKTMVVNRYVVLVASLLLALGARSVLAESNAAQAADPRVVVENVTQELFVHVRAQKAQKASDDVYYKQVQTTLDEVVNFGYIAAHVMGKQAYDKASTDQRKQFLDVFRNGLVKSYAKGIAGYVDSDIKVVNVAADKKNPQRVTVTQEVNDKGTVHKLDYSMVQSRSGDWKLINVTLNGVNLGMSFSSQFKSAMRKYNNDLDKVIANWLSEA</sequence>
<proteinExistence type="predicted"/>
<reference evidence="2 3" key="1">
    <citation type="journal article" date="2008" name="J. Bacteriol.">
        <title>Insights into plant cell wall degradation from the genome sequence of the soil bacterium Cellvibrio japonicus.</title>
        <authorList>
            <person name="Deboy R.T."/>
            <person name="Mongodin E.F."/>
            <person name="Fouts D.E."/>
            <person name="Tailford L.E."/>
            <person name="Khouri H."/>
            <person name="Emerson J.B."/>
            <person name="Mohamoud Y."/>
            <person name="Watkins K."/>
            <person name="Henrissat B."/>
            <person name="Gilbert H.J."/>
            <person name="Nelson K.E."/>
        </authorList>
    </citation>
    <scope>NUCLEOTIDE SEQUENCE [LARGE SCALE GENOMIC DNA]</scope>
    <source>
        <strain evidence="2 3">Ueda107</strain>
    </source>
</reference>
<dbReference type="InterPro" id="IPR008869">
    <property type="entry name" value="MlaC/ttg2D"/>
</dbReference>
<dbReference type="OrthoDB" id="9787053at2"/>
<dbReference type="PANTHER" id="PTHR36573">
    <property type="entry name" value="INTERMEMBRANE PHOSPHOLIPID TRANSPORT SYSTEM BINDING PROTEIN MLAC"/>
    <property type="match status" value="1"/>
</dbReference>
<feature type="signal peptide" evidence="1">
    <location>
        <begin position="1"/>
        <end position="27"/>
    </location>
</feature>
<dbReference type="RefSeq" id="WP_012488392.1">
    <property type="nucleotide sequence ID" value="NC_010995.1"/>
</dbReference>
<dbReference type="eggNOG" id="COG2854">
    <property type="taxonomic scope" value="Bacteria"/>
</dbReference>
<dbReference type="HOGENOM" id="CLU_094502_0_0_6"/>
<accession>B3PBY7</accession>